<dbReference type="EMBL" id="MN738839">
    <property type="protein sequence ID" value="QHT39151.1"/>
    <property type="molecule type" value="Genomic_DNA"/>
</dbReference>
<evidence type="ECO:0000313" key="1">
    <source>
        <dbReference type="EMBL" id="QHT39151.1"/>
    </source>
</evidence>
<proteinExistence type="predicted"/>
<reference evidence="1" key="1">
    <citation type="journal article" date="2020" name="Nature">
        <title>Giant virus diversity and host interactions through global metagenomics.</title>
        <authorList>
            <person name="Schulz F."/>
            <person name="Roux S."/>
            <person name="Paez-Espino D."/>
            <person name="Jungbluth S."/>
            <person name="Walsh D.A."/>
            <person name="Denef V.J."/>
            <person name="McMahon K.D."/>
            <person name="Konstantinidis K.T."/>
            <person name="Eloe-Fadrosh E.A."/>
            <person name="Kyrpides N.C."/>
            <person name="Woyke T."/>
        </authorList>
    </citation>
    <scope>NUCLEOTIDE SEQUENCE</scope>
    <source>
        <strain evidence="1">GVMAG-S-ERX556126-94</strain>
    </source>
</reference>
<name>A0A6C0FE74_9ZZZZ</name>
<sequence length="147" mass="17950">MKCWNCKQSIEGKPWDHLKDIIEESEDGKILKVEKYVCSYKCCRKLRNDRRFPPNLWHHIVNKEDYKGLISPIIPKRNQYQYQFKHLTHEELKNMDVDEVDKYYQERDEQMCMDPEIAKLHDELINEDKRTEFLERESSGEESFDDY</sequence>
<protein>
    <submittedName>
        <fullName evidence="1">Uncharacterized protein</fullName>
    </submittedName>
</protein>
<dbReference type="AlphaFoldDB" id="A0A6C0FE74"/>
<organism evidence="1">
    <name type="scientific">viral metagenome</name>
    <dbReference type="NCBI Taxonomy" id="1070528"/>
    <lineage>
        <taxon>unclassified sequences</taxon>
        <taxon>metagenomes</taxon>
        <taxon>organismal metagenomes</taxon>
    </lineage>
</organism>
<accession>A0A6C0FE74</accession>